<feature type="chain" id="PRO_5028077783" description="Signal peptidase" evidence="2">
    <location>
        <begin position="23"/>
        <end position="78"/>
    </location>
</feature>
<keyword evidence="4" id="KW-1185">Reference proteome</keyword>
<keyword evidence="1" id="KW-0812">Transmembrane</keyword>
<reference evidence="3 4" key="1">
    <citation type="submission" date="2020-06" db="EMBL/GenBank/DDBJ databases">
        <authorList>
            <person name="Criscuolo A."/>
        </authorList>
    </citation>
    <scope>NUCLEOTIDE SEQUENCE [LARGE SCALE GENOMIC DNA]</scope>
    <source>
        <strain evidence="4">CIP 110025</strain>
    </source>
</reference>
<comment type="caution">
    <text evidence="3">The sequence shown here is derived from an EMBL/GenBank/DDBJ whole genome shotgun (WGS) entry which is preliminary data.</text>
</comment>
<dbReference type="AlphaFoldDB" id="A0A6V6ZFC4"/>
<sequence>MKMISKIVIVFLMLFSVITVFAAPEPPNPSTAKAAKTTATDPFPETDIDDNLMVLMFFGLSLGAFAIYKHKLKTKASV</sequence>
<gene>
    <name evidence="3" type="ORF">FLACHUCJ7_04298</name>
</gene>
<evidence type="ECO:0000256" key="1">
    <source>
        <dbReference type="SAM" id="Phobius"/>
    </source>
</evidence>
<feature type="signal peptide" evidence="2">
    <location>
        <begin position="1"/>
        <end position="22"/>
    </location>
</feature>
<dbReference type="EMBL" id="CAIJDO010000274">
    <property type="protein sequence ID" value="CAD0009582.1"/>
    <property type="molecule type" value="Genomic_DNA"/>
</dbReference>
<keyword evidence="1" id="KW-0472">Membrane</keyword>
<keyword evidence="2" id="KW-0732">Signal</keyword>
<evidence type="ECO:0000256" key="2">
    <source>
        <dbReference type="SAM" id="SignalP"/>
    </source>
</evidence>
<evidence type="ECO:0008006" key="5">
    <source>
        <dbReference type="Google" id="ProtNLM"/>
    </source>
</evidence>
<accession>A0A6V6ZFC4</accession>
<evidence type="ECO:0000313" key="4">
    <source>
        <dbReference type="Proteomes" id="UP000556700"/>
    </source>
</evidence>
<protein>
    <recommendedName>
        <fullName evidence="5">Signal peptidase</fullName>
    </recommendedName>
</protein>
<organism evidence="3 4">
    <name type="scientific">Flavobacterium chungangense</name>
    <dbReference type="NCBI Taxonomy" id="554283"/>
    <lineage>
        <taxon>Bacteria</taxon>
        <taxon>Pseudomonadati</taxon>
        <taxon>Bacteroidota</taxon>
        <taxon>Flavobacteriia</taxon>
        <taxon>Flavobacteriales</taxon>
        <taxon>Flavobacteriaceae</taxon>
        <taxon>Flavobacterium</taxon>
    </lineage>
</organism>
<dbReference type="Proteomes" id="UP000556700">
    <property type="component" value="Unassembled WGS sequence"/>
</dbReference>
<keyword evidence="1" id="KW-1133">Transmembrane helix</keyword>
<name>A0A6V6ZFC4_9FLAO</name>
<feature type="transmembrane region" description="Helical" evidence="1">
    <location>
        <begin position="52"/>
        <end position="68"/>
    </location>
</feature>
<proteinExistence type="predicted"/>
<evidence type="ECO:0000313" key="3">
    <source>
        <dbReference type="EMBL" id="CAD0009582.1"/>
    </source>
</evidence>